<organism evidence="1 2">
    <name type="scientific">Hypsibius exemplaris</name>
    <name type="common">Freshwater tardigrade</name>
    <dbReference type="NCBI Taxonomy" id="2072580"/>
    <lineage>
        <taxon>Eukaryota</taxon>
        <taxon>Metazoa</taxon>
        <taxon>Ecdysozoa</taxon>
        <taxon>Tardigrada</taxon>
        <taxon>Eutardigrada</taxon>
        <taxon>Parachela</taxon>
        <taxon>Hypsibioidea</taxon>
        <taxon>Hypsibiidae</taxon>
        <taxon>Hypsibius</taxon>
    </lineage>
</organism>
<name>A0A1W0WUW7_HYPEX</name>
<protein>
    <submittedName>
        <fullName evidence="1">Uncharacterized protein</fullName>
    </submittedName>
</protein>
<keyword evidence="2" id="KW-1185">Reference proteome</keyword>
<dbReference type="AlphaFoldDB" id="A0A1W0WUW7"/>
<accession>A0A1W0WUW7</accession>
<sequence length="100" mass="11049">MMYLAGPNELASQTTTSLQQQGAGLHLAMEYLQEHYGRLFSFTHTSLPSASETATQFSLEYDAEDLVAGFFFRDVGGRDKNLALICPCIILTETATKRIP</sequence>
<reference evidence="2" key="1">
    <citation type="submission" date="2017-01" db="EMBL/GenBank/DDBJ databases">
        <title>Comparative genomics of anhydrobiosis in the tardigrade Hypsibius dujardini.</title>
        <authorList>
            <person name="Yoshida Y."/>
            <person name="Koutsovoulos G."/>
            <person name="Laetsch D."/>
            <person name="Stevens L."/>
            <person name="Kumar S."/>
            <person name="Horikawa D."/>
            <person name="Ishino K."/>
            <person name="Komine S."/>
            <person name="Tomita M."/>
            <person name="Blaxter M."/>
            <person name="Arakawa K."/>
        </authorList>
    </citation>
    <scope>NUCLEOTIDE SEQUENCE [LARGE SCALE GENOMIC DNA]</scope>
    <source>
        <strain evidence="2">Z151</strain>
    </source>
</reference>
<evidence type="ECO:0000313" key="2">
    <source>
        <dbReference type="Proteomes" id="UP000192578"/>
    </source>
</evidence>
<proteinExistence type="predicted"/>
<dbReference type="Proteomes" id="UP000192578">
    <property type="component" value="Unassembled WGS sequence"/>
</dbReference>
<gene>
    <name evidence="1" type="ORF">BV898_06866</name>
</gene>
<comment type="caution">
    <text evidence="1">The sequence shown here is derived from an EMBL/GenBank/DDBJ whole genome shotgun (WGS) entry which is preliminary data.</text>
</comment>
<evidence type="ECO:0000313" key="1">
    <source>
        <dbReference type="EMBL" id="OQV19008.1"/>
    </source>
</evidence>
<dbReference type="EMBL" id="MTYJ01000043">
    <property type="protein sequence ID" value="OQV19008.1"/>
    <property type="molecule type" value="Genomic_DNA"/>
</dbReference>